<dbReference type="InterPro" id="IPR050109">
    <property type="entry name" value="HTH-type_TetR-like_transc_reg"/>
</dbReference>
<feature type="DNA-binding region" description="H-T-H motif" evidence="4">
    <location>
        <begin position="39"/>
        <end position="58"/>
    </location>
</feature>
<gene>
    <name evidence="6" type="ORF">BKM31_25520</name>
</gene>
<dbReference type="GO" id="GO:0003700">
    <property type="term" value="F:DNA-binding transcription factor activity"/>
    <property type="evidence" value="ECO:0007669"/>
    <property type="project" value="TreeGrafter"/>
</dbReference>
<dbReference type="SUPFAM" id="SSF48498">
    <property type="entry name" value="Tetracyclin repressor-like, C-terminal domain"/>
    <property type="match status" value="1"/>
</dbReference>
<evidence type="ECO:0000256" key="4">
    <source>
        <dbReference type="PROSITE-ProRule" id="PRU00335"/>
    </source>
</evidence>
<dbReference type="EMBL" id="CP017717">
    <property type="protein sequence ID" value="AQZ64373.1"/>
    <property type="molecule type" value="Genomic_DNA"/>
</dbReference>
<keyword evidence="2 4" id="KW-0238">DNA-binding</keyword>
<dbReference type="AlphaFoldDB" id="A0A1V0A2F9"/>
<evidence type="ECO:0000256" key="1">
    <source>
        <dbReference type="ARBA" id="ARBA00023015"/>
    </source>
</evidence>
<dbReference type="InterPro" id="IPR009057">
    <property type="entry name" value="Homeodomain-like_sf"/>
</dbReference>
<dbReference type="PANTHER" id="PTHR30055:SF234">
    <property type="entry name" value="HTH-TYPE TRANSCRIPTIONAL REGULATOR BETI"/>
    <property type="match status" value="1"/>
</dbReference>
<feature type="domain" description="HTH tetR-type" evidence="5">
    <location>
        <begin position="18"/>
        <end position="76"/>
    </location>
</feature>
<sequence>MVKAAARQPVPARRADAERNIAAILEAGTRLLSADPTASVADIAKAAGVGRVTLYGHFPSREALVDAVLDHAVSIADGVLEDESIDTAPAPEAMAGLLRSAWEILDRHRRLFLAADRVLATERIREHHEAPLRRVERLIARGQRDGDFRDDLPLPWLVTAFFSIIHSAAQEREAGRLAPEEVADVLIKTMLSLLLPPAARPARGPAKGE</sequence>
<dbReference type="PROSITE" id="PS50977">
    <property type="entry name" value="HTH_TETR_2"/>
    <property type="match status" value="1"/>
</dbReference>
<keyword evidence="3" id="KW-0804">Transcription</keyword>
<evidence type="ECO:0000256" key="2">
    <source>
        <dbReference type="ARBA" id="ARBA00023125"/>
    </source>
</evidence>
<dbReference type="GO" id="GO:0000976">
    <property type="term" value="F:transcription cis-regulatory region binding"/>
    <property type="evidence" value="ECO:0007669"/>
    <property type="project" value="TreeGrafter"/>
</dbReference>
<accession>A0A1V0A2F9</accession>
<dbReference type="OrthoDB" id="3869819at2"/>
<name>A0A1V0A2F9_9ACTN</name>
<dbReference type="InterPro" id="IPR001647">
    <property type="entry name" value="HTH_TetR"/>
</dbReference>
<dbReference type="Pfam" id="PF00440">
    <property type="entry name" value="TetR_N"/>
    <property type="match status" value="1"/>
</dbReference>
<dbReference type="STRING" id="1909395.BKM31_25520"/>
<proteinExistence type="predicted"/>
<protein>
    <submittedName>
        <fullName evidence="6">TetR family transcriptional regulator</fullName>
    </submittedName>
</protein>
<evidence type="ECO:0000313" key="7">
    <source>
        <dbReference type="Proteomes" id="UP000190797"/>
    </source>
</evidence>
<keyword evidence="1" id="KW-0805">Transcription regulation</keyword>
<evidence type="ECO:0000313" key="6">
    <source>
        <dbReference type="EMBL" id="AQZ64373.1"/>
    </source>
</evidence>
<dbReference type="Gene3D" id="1.10.357.10">
    <property type="entry name" value="Tetracycline Repressor, domain 2"/>
    <property type="match status" value="1"/>
</dbReference>
<reference evidence="7" key="1">
    <citation type="journal article" date="2017" name="Med. Chem. Commun.">
        <title>Nonomuraea sp. ATCC 55076 harbours the largest actinomycete chromosome to date and the kistamicin biosynthetic gene cluster.</title>
        <authorList>
            <person name="Nazari B."/>
            <person name="Forneris C.C."/>
            <person name="Gibson M.I."/>
            <person name="Moon K."/>
            <person name="Schramma K.R."/>
            <person name="Seyedsayamdost M.R."/>
        </authorList>
    </citation>
    <scope>NUCLEOTIDE SEQUENCE [LARGE SCALE GENOMIC DNA]</scope>
    <source>
        <strain evidence="7">ATCC 55076</strain>
    </source>
</reference>
<evidence type="ECO:0000256" key="3">
    <source>
        <dbReference type="ARBA" id="ARBA00023163"/>
    </source>
</evidence>
<dbReference type="KEGG" id="noa:BKM31_25520"/>
<dbReference type="Proteomes" id="UP000190797">
    <property type="component" value="Chromosome"/>
</dbReference>
<dbReference type="InterPro" id="IPR036271">
    <property type="entry name" value="Tet_transcr_reg_TetR-rel_C_sf"/>
</dbReference>
<dbReference type="SUPFAM" id="SSF46689">
    <property type="entry name" value="Homeodomain-like"/>
    <property type="match status" value="1"/>
</dbReference>
<keyword evidence="7" id="KW-1185">Reference proteome</keyword>
<organism evidence="6 7">
    <name type="scientific">[Actinomadura] parvosata subsp. kistnae</name>
    <dbReference type="NCBI Taxonomy" id="1909395"/>
    <lineage>
        <taxon>Bacteria</taxon>
        <taxon>Bacillati</taxon>
        <taxon>Actinomycetota</taxon>
        <taxon>Actinomycetes</taxon>
        <taxon>Streptosporangiales</taxon>
        <taxon>Streptosporangiaceae</taxon>
        <taxon>Nonomuraea</taxon>
    </lineage>
</organism>
<dbReference type="PANTHER" id="PTHR30055">
    <property type="entry name" value="HTH-TYPE TRANSCRIPTIONAL REGULATOR RUTR"/>
    <property type="match status" value="1"/>
</dbReference>
<dbReference type="RefSeq" id="WP_080040574.1">
    <property type="nucleotide sequence ID" value="NZ_CP017717.1"/>
</dbReference>
<evidence type="ECO:0000259" key="5">
    <source>
        <dbReference type="PROSITE" id="PS50977"/>
    </source>
</evidence>